<sequence length="44" mass="5154">MVMKTLTMRATVIVMVTMIIIQKFCASFFLYAKIRSKKKMCFLS</sequence>
<dbReference type="WBParaSite" id="EVEC_0000090401-mRNA-1">
    <property type="protein sequence ID" value="EVEC_0000090401-mRNA-1"/>
    <property type="gene ID" value="EVEC_0000090401"/>
</dbReference>
<feature type="transmembrane region" description="Helical" evidence="1">
    <location>
        <begin position="12"/>
        <end position="32"/>
    </location>
</feature>
<evidence type="ECO:0000256" key="1">
    <source>
        <dbReference type="SAM" id="Phobius"/>
    </source>
</evidence>
<keyword evidence="1" id="KW-0472">Membrane</keyword>
<evidence type="ECO:0000313" key="3">
    <source>
        <dbReference type="Proteomes" id="UP000274131"/>
    </source>
</evidence>
<keyword evidence="1" id="KW-0812">Transmembrane</keyword>
<dbReference type="AlphaFoldDB" id="A0A0N4UU61"/>
<dbReference type="Proteomes" id="UP000274131">
    <property type="component" value="Unassembled WGS sequence"/>
</dbReference>
<reference evidence="4" key="1">
    <citation type="submission" date="2017-02" db="UniProtKB">
        <authorList>
            <consortium name="WormBaseParasite"/>
        </authorList>
    </citation>
    <scope>IDENTIFICATION</scope>
</reference>
<gene>
    <name evidence="2" type="ORF">EVEC_LOCUS626</name>
</gene>
<evidence type="ECO:0000313" key="4">
    <source>
        <dbReference type="WBParaSite" id="EVEC_0000090401-mRNA-1"/>
    </source>
</evidence>
<dbReference type="EMBL" id="UXUI01001661">
    <property type="protein sequence ID" value="VDD85483.1"/>
    <property type="molecule type" value="Genomic_DNA"/>
</dbReference>
<accession>A0A0N4UU61</accession>
<protein>
    <submittedName>
        <fullName evidence="2 4">Uncharacterized protein</fullName>
    </submittedName>
</protein>
<keyword evidence="1" id="KW-1133">Transmembrane helix</keyword>
<reference evidence="2 3" key="2">
    <citation type="submission" date="2018-10" db="EMBL/GenBank/DDBJ databases">
        <authorList>
            <consortium name="Pathogen Informatics"/>
        </authorList>
    </citation>
    <scope>NUCLEOTIDE SEQUENCE [LARGE SCALE GENOMIC DNA]</scope>
</reference>
<keyword evidence="3" id="KW-1185">Reference proteome</keyword>
<evidence type="ECO:0000313" key="2">
    <source>
        <dbReference type="EMBL" id="VDD85483.1"/>
    </source>
</evidence>
<proteinExistence type="predicted"/>
<name>A0A0N4UU61_ENTVE</name>
<organism evidence="4">
    <name type="scientific">Enterobius vermicularis</name>
    <name type="common">Human pinworm</name>
    <dbReference type="NCBI Taxonomy" id="51028"/>
    <lineage>
        <taxon>Eukaryota</taxon>
        <taxon>Metazoa</taxon>
        <taxon>Ecdysozoa</taxon>
        <taxon>Nematoda</taxon>
        <taxon>Chromadorea</taxon>
        <taxon>Rhabditida</taxon>
        <taxon>Spirurina</taxon>
        <taxon>Oxyuridomorpha</taxon>
        <taxon>Oxyuroidea</taxon>
        <taxon>Oxyuridae</taxon>
        <taxon>Enterobius</taxon>
    </lineage>
</organism>